<proteinExistence type="predicted"/>
<dbReference type="SMART" id="SM00220">
    <property type="entry name" value="S_TKc"/>
    <property type="match status" value="1"/>
</dbReference>
<evidence type="ECO:0000313" key="8">
    <source>
        <dbReference type="Proteomes" id="UP000267821"/>
    </source>
</evidence>
<evidence type="ECO:0000256" key="2">
    <source>
        <dbReference type="ARBA" id="ARBA00022679"/>
    </source>
</evidence>
<dbReference type="InterPro" id="IPR011009">
    <property type="entry name" value="Kinase-like_dom_sf"/>
</dbReference>
<dbReference type="GO" id="GO:0005524">
    <property type="term" value="F:ATP binding"/>
    <property type="evidence" value="ECO:0007669"/>
    <property type="project" value="UniProtKB-KW"/>
</dbReference>
<dbReference type="SUPFAM" id="SSF56112">
    <property type="entry name" value="Protein kinase-like (PK-like)"/>
    <property type="match status" value="1"/>
</dbReference>
<organism evidence="7 8">
    <name type="scientific">Terfezia boudieri ATCC MYA-4762</name>
    <dbReference type="NCBI Taxonomy" id="1051890"/>
    <lineage>
        <taxon>Eukaryota</taxon>
        <taxon>Fungi</taxon>
        <taxon>Dikarya</taxon>
        <taxon>Ascomycota</taxon>
        <taxon>Pezizomycotina</taxon>
        <taxon>Pezizomycetes</taxon>
        <taxon>Pezizales</taxon>
        <taxon>Pezizaceae</taxon>
        <taxon>Terfezia</taxon>
    </lineage>
</organism>
<dbReference type="Pfam" id="PF00069">
    <property type="entry name" value="Pkinase"/>
    <property type="match status" value="1"/>
</dbReference>
<keyword evidence="8" id="KW-1185">Reference proteome</keyword>
<keyword evidence="2" id="KW-0808">Transferase</keyword>
<dbReference type="EMBL" id="ML121603">
    <property type="protein sequence ID" value="RPB18935.1"/>
    <property type="molecule type" value="Genomic_DNA"/>
</dbReference>
<dbReference type="OrthoDB" id="1732493at2759"/>
<evidence type="ECO:0000256" key="1">
    <source>
        <dbReference type="ARBA" id="ARBA00022527"/>
    </source>
</evidence>
<dbReference type="GO" id="GO:0004674">
    <property type="term" value="F:protein serine/threonine kinase activity"/>
    <property type="evidence" value="ECO:0007669"/>
    <property type="project" value="UniProtKB-KW"/>
</dbReference>
<dbReference type="FunFam" id="1.10.510.10:FF:000624">
    <property type="entry name" value="Mitogen-activated protein kinase"/>
    <property type="match status" value="1"/>
</dbReference>
<reference evidence="7 8" key="1">
    <citation type="journal article" date="2018" name="Nat. Ecol. Evol.">
        <title>Pezizomycetes genomes reveal the molecular basis of ectomycorrhizal truffle lifestyle.</title>
        <authorList>
            <person name="Murat C."/>
            <person name="Payen T."/>
            <person name="Noel B."/>
            <person name="Kuo A."/>
            <person name="Morin E."/>
            <person name="Chen J."/>
            <person name="Kohler A."/>
            <person name="Krizsan K."/>
            <person name="Balestrini R."/>
            <person name="Da Silva C."/>
            <person name="Montanini B."/>
            <person name="Hainaut M."/>
            <person name="Levati E."/>
            <person name="Barry K.W."/>
            <person name="Belfiori B."/>
            <person name="Cichocki N."/>
            <person name="Clum A."/>
            <person name="Dockter R.B."/>
            <person name="Fauchery L."/>
            <person name="Guy J."/>
            <person name="Iotti M."/>
            <person name="Le Tacon F."/>
            <person name="Lindquist E.A."/>
            <person name="Lipzen A."/>
            <person name="Malagnac F."/>
            <person name="Mello A."/>
            <person name="Molinier V."/>
            <person name="Miyauchi S."/>
            <person name="Poulain J."/>
            <person name="Riccioni C."/>
            <person name="Rubini A."/>
            <person name="Sitrit Y."/>
            <person name="Splivallo R."/>
            <person name="Traeger S."/>
            <person name="Wang M."/>
            <person name="Zifcakova L."/>
            <person name="Wipf D."/>
            <person name="Zambonelli A."/>
            <person name="Paolocci F."/>
            <person name="Nowrousian M."/>
            <person name="Ottonello S."/>
            <person name="Baldrian P."/>
            <person name="Spatafora J.W."/>
            <person name="Henrissat B."/>
            <person name="Nagy L.G."/>
            <person name="Aury J.M."/>
            <person name="Wincker P."/>
            <person name="Grigoriev I.V."/>
            <person name="Bonfante P."/>
            <person name="Martin F.M."/>
        </authorList>
    </citation>
    <scope>NUCLEOTIDE SEQUENCE [LARGE SCALE GENOMIC DNA]</scope>
    <source>
        <strain evidence="7 8">ATCC MYA-4762</strain>
    </source>
</reference>
<keyword evidence="3" id="KW-0547">Nucleotide-binding</keyword>
<protein>
    <submittedName>
        <fullName evidence="7">Pkinase-domain-containing protein</fullName>
    </submittedName>
</protein>
<keyword evidence="5" id="KW-0067">ATP-binding</keyword>
<dbReference type="PROSITE" id="PS50011">
    <property type="entry name" value="PROTEIN_KINASE_DOM"/>
    <property type="match status" value="1"/>
</dbReference>
<dbReference type="InterPro" id="IPR000719">
    <property type="entry name" value="Prot_kinase_dom"/>
</dbReference>
<evidence type="ECO:0000256" key="4">
    <source>
        <dbReference type="ARBA" id="ARBA00022777"/>
    </source>
</evidence>
<dbReference type="AlphaFoldDB" id="A0A3N4LLY8"/>
<dbReference type="Proteomes" id="UP000267821">
    <property type="component" value="Unassembled WGS sequence"/>
</dbReference>
<dbReference type="InParanoid" id="A0A3N4LLY8"/>
<gene>
    <name evidence="7" type="ORF">L211DRAFT_899484</name>
</gene>
<evidence type="ECO:0000313" key="7">
    <source>
        <dbReference type="EMBL" id="RPB18935.1"/>
    </source>
</evidence>
<dbReference type="PROSITE" id="PS00108">
    <property type="entry name" value="PROTEIN_KINASE_ST"/>
    <property type="match status" value="1"/>
</dbReference>
<feature type="domain" description="Protein kinase" evidence="6">
    <location>
        <begin position="1"/>
        <end position="146"/>
    </location>
</feature>
<evidence type="ECO:0000256" key="3">
    <source>
        <dbReference type="ARBA" id="ARBA00022741"/>
    </source>
</evidence>
<dbReference type="Gene3D" id="1.10.510.10">
    <property type="entry name" value="Transferase(Phosphotransferase) domain 1"/>
    <property type="match status" value="1"/>
</dbReference>
<dbReference type="STRING" id="1051890.A0A3N4LLY8"/>
<accession>A0A3N4LLY8</accession>
<dbReference type="InterPro" id="IPR050117">
    <property type="entry name" value="MAPK"/>
</dbReference>
<keyword evidence="4 7" id="KW-0418">Kinase</keyword>
<dbReference type="PANTHER" id="PTHR24055">
    <property type="entry name" value="MITOGEN-ACTIVATED PROTEIN KINASE"/>
    <property type="match status" value="1"/>
</dbReference>
<keyword evidence="1" id="KW-0723">Serine/threonine-protein kinase</keyword>
<name>A0A3N4LLY8_9PEZI</name>
<sequence>MPFDLQVLLQTRLFDGEEIRSFMYQILCGVRYMHSAGVIHRDLKPTNILVNNHGEVKICDFGLARGYTWERPMTANVVTLWYRAPEVILNPQTYGKAVDLWSVGCIFAYLLGAYPLFQGTNSLDQIRQIVSILGTPLSEDLCEWSR</sequence>
<evidence type="ECO:0000256" key="5">
    <source>
        <dbReference type="ARBA" id="ARBA00022840"/>
    </source>
</evidence>
<evidence type="ECO:0000259" key="6">
    <source>
        <dbReference type="PROSITE" id="PS50011"/>
    </source>
</evidence>
<dbReference type="InterPro" id="IPR008271">
    <property type="entry name" value="Ser/Thr_kinase_AS"/>
</dbReference>